<dbReference type="InterPro" id="IPR011701">
    <property type="entry name" value="MFS"/>
</dbReference>
<dbReference type="InterPro" id="IPR020846">
    <property type="entry name" value="MFS_dom"/>
</dbReference>
<feature type="domain" description="Major facilitator superfamily (MFS) profile" evidence="9">
    <location>
        <begin position="1"/>
        <end position="376"/>
    </location>
</feature>
<feature type="transmembrane region" description="Helical" evidence="8">
    <location>
        <begin position="40"/>
        <end position="59"/>
    </location>
</feature>
<accession>A0AAE3KJN2</accession>
<feature type="transmembrane region" description="Helical" evidence="8">
    <location>
        <begin position="296"/>
        <end position="321"/>
    </location>
</feature>
<keyword evidence="11" id="KW-1185">Reference proteome</keyword>
<feature type="transmembrane region" description="Helical" evidence="8">
    <location>
        <begin position="270"/>
        <end position="290"/>
    </location>
</feature>
<dbReference type="GO" id="GO:0022857">
    <property type="term" value="F:transmembrane transporter activity"/>
    <property type="evidence" value="ECO:0007669"/>
    <property type="project" value="InterPro"/>
</dbReference>
<feature type="transmembrane region" description="Helical" evidence="8">
    <location>
        <begin position="207"/>
        <end position="225"/>
    </location>
</feature>
<comment type="caution">
    <text evidence="10">The sequence shown here is derived from an EMBL/GenBank/DDBJ whole genome shotgun (WGS) entry which is preliminary data.</text>
</comment>
<evidence type="ECO:0000256" key="3">
    <source>
        <dbReference type="ARBA" id="ARBA00022448"/>
    </source>
</evidence>
<dbReference type="GO" id="GO:0005886">
    <property type="term" value="C:plasma membrane"/>
    <property type="evidence" value="ECO:0007669"/>
    <property type="project" value="UniProtKB-SubCell"/>
</dbReference>
<evidence type="ECO:0000256" key="5">
    <source>
        <dbReference type="ARBA" id="ARBA00022989"/>
    </source>
</evidence>
<name>A0AAE3KJN2_9PSEU</name>
<dbReference type="EMBL" id="JAMTCK010000003">
    <property type="protein sequence ID" value="MCP2164498.1"/>
    <property type="molecule type" value="Genomic_DNA"/>
</dbReference>
<feature type="compositionally biased region" description="Polar residues" evidence="7">
    <location>
        <begin position="428"/>
        <end position="452"/>
    </location>
</feature>
<dbReference type="Proteomes" id="UP001206128">
    <property type="component" value="Unassembled WGS sequence"/>
</dbReference>
<keyword evidence="3" id="KW-0813">Transport</keyword>
<proteinExistence type="inferred from homology"/>
<sequence length="483" mass="50014">MKRSKNTLINYGAQGCAGYLFTALGAILPELRVERDLSRVEVALYPATFAIGLIVIGLAGDRVARLLGRRALPVALGTLATGMTILALAVDRAPSSAGALLMGLGAAAIVYLAPANLRAEHRDQAAVPIGEANATSSTSSVIAPLVIGAALALGFGWRLGFAGPPVVAVSVLLIMLARTRAPAPHLDQQPPAAARAVGRMPRAFRTWWTDLVLAVAVEFCLIFWAGDYLHNQLGMATDTAVTLATGFVLGMAVARVLTGVATRLIPDPRSLLISMATLALIGFGLFWLALSAVVAVAGLVLAGLGVALLYPITLAQALATWPHQTARAAARCALASGVAISSATLALGALADTISLRTATLIVPALLLVFIGRRMLSRVRPTTRSDAAVEPGRPAPPGKRPEPRRPGHPGQRPDRKLPRPRGERANPDLTQSTRSPDPQIPIQTNRSTSANSAATPGAPVGPGGTIRSGDPASTPGDAVSRPE</sequence>
<dbReference type="PANTHER" id="PTHR23514">
    <property type="entry name" value="BYPASS OF STOP CODON PROTEIN 6"/>
    <property type="match status" value="1"/>
</dbReference>
<dbReference type="AlphaFoldDB" id="A0AAE3KJN2"/>
<dbReference type="RefSeq" id="WP_253768217.1">
    <property type="nucleotide sequence ID" value="NZ_JAMTCK010000003.1"/>
</dbReference>
<comment type="similarity">
    <text evidence="2">Belongs to the major facilitator superfamily.</text>
</comment>
<feature type="compositionally biased region" description="Basic and acidic residues" evidence="7">
    <location>
        <begin position="399"/>
        <end position="426"/>
    </location>
</feature>
<feature type="transmembrane region" description="Helical" evidence="8">
    <location>
        <begin position="7"/>
        <end position="28"/>
    </location>
</feature>
<evidence type="ECO:0000256" key="8">
    <source>
        <dbReference type="SAM" id="Phobius"/>
    </source>
</evidence>
<dbReference type="PANTHER" id="PTHR23514:SF3">
    <property type="entry name" value="BYPASS OF STOP CODON PROTEIN 6"/>
    <property type="match status" value="1"/>
</dbReference>
<keyword evidence="5 8" id="KW-1133">Transmembrane helix</keyword>
<evidence type="ECO:0000256" key="6">
    <source>
        <dbReference type="ARBA" id="ARBA00023136"/>
    </source>
</evidence>
<feature type="transmembrane region" description="Helical" evidence="8">
    <location>
        <begin position="159"/>
        <end position="177"/>
    </location>
</feature>
<evidence type="ECO:0000256" key="7">
    <source>
        <dbReference type="SAM" id="MobiDB-lite"/>
    </source>
</evidence>
<dbReference type="InterPro" id="IPR036259">
    <property type="entry name" value="MFS_trans_sf"/>
</dbReference>
<dbReference type="InterPro" id="IPR051788">
    <property type="entry name" value="MFS_Transporter"/>
</dbReference>
<feature type="transmembrane region" description="Helical" evidence="8">
    <location>
        <begin position="134"/>
        <end position="153"/>
    </location>
</feature>
<dbReference type="PROSITE" id="PS51257">
    <property type="entry name" value="PROKAR_LIPOPROTEIN"/>
    <property type="match status" value="1"/>
</dbReference>
<feature type="region of interest" description="Disordered" evidence="7">
    <location>
        <begin position="381"/>
        <end position="483"/>
    </location>
</feature>
<gene>
    <name evidence="10" type="ORF">LX83_001338</name>
</gene>
<comment type="subcellular location">
    <subcellularLocation>
        <location evidence="1">Cell membrane</location>
        <topology evidence="1">Multi-pass membrane protein</topology>
    </subcellularLocation>
</comment>
<evidence type="ECO:0000259" key="9">
    <source>
        <dbReference type="PROSITE" id="PS50850"/>
    </source>
</evidence>
<evidence type="ECO:0000256" key="1">
    <source>
        <dbReference type="ARBA" id="ARBA00004651"/>
    </source>
</evidence>
<evidence type="ECO:0000256" key="4">
    <source>
        <dbReference type="ARBA" id="ARBA00022692"/>
    </source>
</evidence>
<feature type="transmembrane region" description="Helical" evidence="8">
    <location>
        <begin position="240"/>
        <end position="258"/>
    </location>
</feature>
<feature type="transmembrane region" description="Helical" evidence="8">
    <location>
        <begin position="328"/>
        <end position="348"/>
    </location>
</feature>
<dbReference type="SUPFAM" id="SSF103473">
    <property type="entry name" value="MFS general substrate transporter"/>
    <property type="match status" value="1"/>
</dbReference>
<organism evidence="10 11">
    <name type="scientific">Goodfellowiella coeruleoviolacea</name>
    <dbReference type="NCBI Taxonomy" id="334858"/>
    <lineage>
        <taxon>Bacteria</taxon>
        <taxon>Bacillati</taxon>
        <taxon>Actinomycetota</taxon>
        <taxon>Actinomycetes</taxon>
        <taxon>Pseudonocardiales</taxon>
        <taxon>Pseudonocardiaceae</taxon>
        <taxon>Goodfellowiella</taxon>
    </lineage>
</organism>
<dbReference type="Gene3D" id="1.20.1250.20">
    <property type="entry name" value="MFS general substrate transporter like domains"/>
    <property type="match status" value="2"/>
</dbReference>
<keyword evidence="6 8" id="KW-0472">Membrane</keyword>
<feature type="transmembrane region" description="Helical" evidence="8">
    <location>
        <begin position="354"/>
        <end position="371"/>
    </location>
</feature>
<feature type="transmembrane region" description="Helical" evidence="8">
    <location>
        <begin position="96"/>
        <end position="113"/>
    </location>
</feature>
<dbReference type="Pfam" id="PF07690">
    <property type="entry name" value="MFS_1"/>
    <property type="match status" value="1"/>
</dbReference>
<dbReference type="PROSITE" id="PS50850">
    <property type="entry name" value="MFS"/>
    <property type="match status" value="1"/>
</dbReference>
<reference evidence="10" key="1">
    <citation type="submission" date="2022-06" db="EMBL/GenBank/DDBJ databases">
        <title>Genomic Encyclopedia of Archaeal and Bacterial Type Strains, Phase II (KMG-II): from individual species to whole genera.</title>
        <authorList>
            <person name="Goeker M."/>
        </authorList>
    </citation>
    <scope>NUCLEOTIDE SEQUENCE</scope>
    <source>
        <strain evidence="10">DSM 43935</strain>
    </source>
</reference>
<protein>
    <submittedName>
        <fullName evidence="10">Fucose permease</fullName>
    </submittedName>
</protein>
<evidence type="ECO:0000313" key="11">
    <source>
        <dbReference type="Proteomes" id="UP001206128"/>
    </source>
</evidence>
<feature type="transmembrane region" description="Helical" evidence="8">
    <location>
        <begin position="71"/>
        <end position="90"/>
    </location>
</feature>
<evidence type="ECO:0000256" key="2">
    <source>
        <dbReference type="ARBA" id="ARBA00008335"/>
    </source>
</evidence>
<evidence type="ECO:0000313" key="10">
    <source>
        <dbReference type="EMBL" id="MCP2164498.1"/>
    </source>
</evidence>
<keyword evidence="4 8" id="KW-0812">Transmembrane</keyword>